<evidence type="ECO:0000313" key="3">
    <source>
        <dbReference type="Proteomes" id="UP000612055"/>
    </source>
</evidence>
<organism evidence="2 3">
    <name type="scientific">Edaphochlamys debaryana</name>
    <dbReference type="NCBI Taxonomy" id="47281"/>
    <lineage>
        <taxon>Eukaryota</taxon>
        <taxon>Viridiplantae</taxon>
        <taxon>Chlorophyta</taxon>
        <taxon>core chlorophytes</taxon>
        <taxon>Chlorophyceae</taxon>
        <taxon>CS clade</taxon>
        <taxon>Chlamydomonadales</taxon>
        <taxon>Chlamydomonadales incertae sedis</taxon>
        <taxon>Edaphochlamys</taxon>
    </lineage>
</organism>
<sequence>MRANSVACTVLFNALALPPSPPALSVLRFVRAMLRAQPFHALGRQLAAAAAALEAGRSVGGGGGDGRGGGGGGGGGSGASSGSGGAGLSGSGRGGAGPAPALADRANAILCGGIYMSISLASGSALPPPGPGASLELALRVGRAAVGTAWAMVPSKTLEGYYARPPSLVTPLSMSMSAAVRLAAGALACGRLLLPRQRPSPRLEAQRVEWWRLARWAAIFAVAEPEGLLRQLMELVAEPLLAVWPDGRLDLDALPPVAPPEVAAALAGRLLSALLGLIAPASSPAPPALFAVCERARPGGPGFALILVPLLAYGDGGDCEKLLTALAKMSLRTAGGQGGPGAAGASGAAGSAPGPSPSAETGPYRRASEAFFREGAAAIRRCRGLAGADGAPAAGLGGAPSAGSAPAAAAGHPAATGVGQSSAAAGSGAAAQPPPPHLLQFRRMYDIAVRSWGEASGLGSVGCCAAGTTAATAANAAAAAVIAAADSADAATERRLCFGVFSGRGGARGRSSGGGRGGTRGSGQG</sequence>
<keyword evidence="3" id="KW-1185">Reference proteome</keyword>
<dbReference type="EMBL" id="JAEHOE010000138">
    <property type="protein sequence ID" value="KAG2484949.1"/>
    <property type="molecule type" value="Genomic_DNA"/>
</dbReference>
<proteinExistence type="predicted"/>
<feature type="region of interest" description="Disordered" evidence="1">
    <location>
        <begin position="334"/>
        <end position="363"/>
    </location>
</feature>
<evidence type="ECO:0000313" key="2">
    <source>
        <dbReference type="EMBL" id="KAG2484949.1"/>
    </source>
</evidence>
<dbReference type="Proteomes" id="UP000612055">
    <property type="component" value="Unassembled WGS sequence"/>
</dbReference>
<feature type="compositionally biased region" description="Low complexity" evidence="1">
    <location>
        <begin position="345"/>
        <end position="359"/>
    </location>
</feature>
<reference evidence="2" key="1">
    <citation type="journal article" date="2020" name="bioRxiv">
        <title>Comparative genomics of Chlamydomonas.</title>
        <authorList>
            <person name="Craig R.J."/>
            <person name="Hasan A.R."/>
            <person name="Ness R.W."/>
            <person name="Keightley P.D."/>
        </authorList>
    </citation>
    <scope>NUCLEOTIDE SEQUENCE</scope>
    <source>
        <strain evidence="2">CCAP 11/70</strain>
    </source>
</reference>
<dbReference type="AlphaFoldDB" id="A0A835XK59"/>
<evidence type="ECO:0000256" key="1">
    <source>
        <dbReference type="SAM" id="MobiDB-lite"/>
    </source>
</evidence>
<feature type="region of interest" description="Disordered" evidence="1">
    <location>
        <begin position="506"/>
        <end position="525"/>
    </location>
</feature>
<comment type="caution">
    <text evidence="2">The sequence shown here is derived from an EMBL/GenBank/DDBJ whole genome shotgun (WGS) entry which is preliminary data.</text>
</comment>
<feature type="region of interest" description="Disordered" evidence="1">
    <location>
        <begin position="62"/>
        <end position="97"/>
    </location>
</feature>
<feature type="region of interest" description="Disordered" evidence="1">
    <location>
        <begin position="397"/>
        <end position="435"/>
    </location>
</feature>
<feature type="compositionally biased region" description="Low complexity" evidence="1">
    <location>
        <begin position="401"/>
        <end position="431"/>
    </location>
</feature>
<protein>
    <submittedName>
        <fullName evidence="2">Uncharacterized protein</fullName>
    </submittedName>
</protein>
<accession>A0A835XK59</accession>
<name>A0A835XK59_9CHLO</name>
<feature type="compositionally biased region" description="Gly residues" evidence="1">
    <location>
        <begin position="335"/>
        <end position="344"/>
    </location>
</feature>
<gene>
    <name evidence="2" type="ORF">HYH03_016248</name>
</gene>